<dbReference type="OrthoDB" id="9789501at2"/>
<accession>A0A3G2HSE9</accession>
<reference evidence="1 2" key="1">
    <citation type="submission" date="2018-09" db="EMBL/GenBank/DDBJ databases">
        <title>Complete genome sequence of the hydrocarbonoclastic bacterium Alcaligenes aquatilis QD168, isolated from a crude-oil polluted marine sediment of Central Chile.</title>
        <authorList>
            <person name="Duran R.E."/>
            <person name="Barra B."/>
            <person name="Salva-Serra F."/>
            <person name="Mendez V."/>
            <person name="Moore E.R.B."/>
            <person name="Seeger M."/>
        </authorList>
    </citation>
    <scope>NUCLEOTIDE SEQUENCE [LARGE SCALE GENOMIC DNA]</scope>
    <source>
        <strain evidence="1 2">QD168</strain>
    </source>
</reference>
<evidence type="ECO:0000313" key="2">
    <source>
        <dbReference type="Proteomes" id="UP000268070"/>
    </source>
</evidence>
<gene>
    <name evidence="1" type="ORF">D3M96_05645</name>
</gene>
<evidence type="ECO:0000313" key="1">
    <source>
        <dbReference type="EMBL" id="AYN20060.1"/>
    </source>
</evidence>
<evidence type="ECO:0008006" key="3">
    <source>
        <dbReference type="Google" id="ProtNLM"/>
    </source>
</evidence>
<dbReference type="RefSeq" id="WP_121738309.1">
    <property type="nucleotide sequence ID" value="NZ_CP032153.1"/>
</dbReference>
<dbReference type="AlphaFoldDB" id="A0A3G2HSE9"/>
<organism evidence="1 2">
    <name type="scientific">Alcaligenes aquatilis</name>
    <dbReference type="NCBI Taxonomy" id="323284"/>
    <lineage>
        <taxon>Bacteria</taxon>
        <taxon>Pseudomonadati</taxon>
        <taxon>Pseudomonadota</taxon>
        <taxon>Betaproteobacteria</taxon>
        <taxon>Burkholderiales</taxon>
        <taxon>Alcaligenaceae</taxon>
        <taxon>Alcaligenes</taxon>
    </lineage>
</organism>
<protein>
    <recommendedName>
        <fullName evidence="3">RES domain-containing protein</fullName>
    </recommendedName>
</protein>
<dbReference type="KEGG" id="aaqu:D3M96_05645"/>
<proteinExistence type="predicted"/>
<sequence length="156" mass="18127">MRLWRVSGTPWEYHGQTTCWFNSRTPGIAVFHASPLAAVCARLVHQPRNTPESLSPDERLYSIIVTQRQVQAAYVSRCWYDNLKETRSLVAAWRLQTLCPVLKVPARDGQHQYLVNLRFPSLDHIPVRLDERHPFARSVRKARDFLHEGSDWLVLP</sequence>
<dbReference type="EMBL" id="CP032153">
    <property type="protein sequence ID" value="AYN20060.1"/>
    <property type="molecule type" value="Genomic_DNA"/>
</dbReference>
<name>A0A3G2HSE9_9BURK</name>
<dbReference type="Proteomes" id="UP000268070">
    <property type="component" value="Chromosome"/>
</dbReference>